<dbReference type="AlphaFoldDB" id="W5SX51"/>
<dbReference type="EMBL" id="CP005753">
    <property type="protein sequence ID" value="AHH11442.1"/>
    <property type="molecule type" value="Genomic_DNA"/>
</dbReference>
<protein>
    <recommendedName>
        <fullName evidence="8">Variable large protein</fullName>
    </recommendedName>
</protein>
<dbReference type="PROSITE" id="PS51257">
    <property type="entry name" value="PROKAR_LIPOPROTEIN"/>
    <property type="match status" value="1"/>
</dbReference>
<keyword evidence="7 8" id="KW-0449">Lipoprotein</keyword>
<dbReference type="GO" id="GO:0009279">
    <property type="term" value="C:cell outer membrane"/>
    <property type="evidence" value="ECO:0007669"/>
    <property type="project" value="UniProtKB-SubCell"/>
</dbReference>
<feature type="region of interest" description="Disordered" evidence="9">
    <location>
        <begin position="184"/>
        <end position="203"/>
    </location>
</feature>
<dbReference type="RefSeq" id="WP_038364953.1">
    <property type="nucleotide sequence ID" value="NZ_CP005753.1"/>
</dbReference>
<evidence type="ECO:0000256" key="5">
    <source>
        <dbReference type="ARBA" id="ARBA00023139"/>
    </source>
</evidence>
<organism evidence="10">
    <name type="scientific">Borrelia coriaceae ATCC 43381</name>
    <dbReference type="NCBI Taxonomy" id="1408429"/>
    <lineage>
        <taxon>Bacteria</taxon>
        <taxon>Pseudomonadati</taxon>
        <taxon>Spirochaetota</taxon>
        <taxon>Spirochaetia</taxon>
        <taxon>Spirochaetales</taxon>
        <taxon>Borreliaceae</taxon>
        <taxon>Borrelia</taxon>
    </lineage>
</organism>
<sequence>MKINIKNIRVKSICATLFISLFLACNNGIEELEKRNTFLSSLANLGNDFLSVFTSLGDSIGSVLGFNDKTTKSEVGKYFGKIHDAVKNTKDKLNQLVSNMKDKGNPNAEATAAAVKTLIENTLDKIIQGAKTVNEAIGTDTSDLLGDVASGNTKGSGGDIENLVQGIKTIVEVVLDAKEGNAEAGDNKIADDNSTQRSNDGASKLFDGSMGIASNEKQSANDAVKAVGAVTGADILKAIIKEGGDAGKLAKHNAAISTVGVTAPKDAAVAGGIALRAMAKNGHFANASSSIAVEIKRAVTSAVTKALNTLTIAIRKTIDEGLKTVKEAMKLNPETTPVTIEAKN</sequence>
<geneLocation type="plasmid" evidence="10">
    <name>unnamed</name>
</geneLocation>
<evidence type="ECO:0000256" key="9">
    <source>
        <dbReference type="SAM" id="MobiDB-lite"/>
    </source>
</evidence>
<reference evidence="10" key="1">
    <citation type="submission" date="2013-04" db="EMBL/GenBank/DDBJ databases">
        <title>Comparative Genomics of Relapsing Fever Spirochetes.</title>
        <authorList>
            <person name="Schwan T.G."/>
            <person name="Raffel S.J."/>
            <person name="Porcella S.F."/>
            <person name="Martens C.A."/>
            <person name="Bruno D.P."/>
            <person name="Ricklefs S.M."/>
            <person name="Barbian K.B."/>
        </authorList>
    </citation>
    <scope>NUCLEOTIDE SEQUENCE</scope>
    <source>
        <strain evidence="10">Co53</strain>
        <plasmid evidence="10">unnamed</plasmid>
    </source>
</reference>
<keyword evidence="4 8" id="KW-0472">Membrane</keyword>
<dbReference type="OrthoDB" id="352883at2"/>
<evidence type="ECO:0000256" key="6">
    <source>
        <dbReference type="ARBA" id="ARBA00023237"/>
    </source>
</evidence>
<accession>W5SX51</accession>
<keyword evidence="6 8" id="KW-0998">Cell outer membrane</keyword>
<dbReference type="SUPFAM" id="SSF74748">
    <property type="entry name" value="Variable surface antigen VlsE"/>
    <property type="match status" value="1"/>
</dbReference>
<evidence type="ECO:0000256" key="8">
    <source>
        <dbReference type="RuleBase" id="RU363105"/>
    </source>
</evidence>
<dbReference type="InterPro" id="IPR000680">
    <property type="entry name" value="Borrelia_lipo"/>
</dbReference>
<evidence type="ECO:0000256" key="4">
    <source>
        <dbReference type="ARBA" id="ARBA00023136"/>
    </source>
</evidence>
<comment type="subcellular location">
    <subcellularLocation>
        <location evidence="2 8">Cell outer membrane</location>
        <topology evidence="2 8">Lipid-anchor</topology>
    </subcellularLocation>
</comment>
<keyword evidence="10" id="KW-0614">Plasmid</keyword>
<evidence type="ECO:0000313" key="10">
    <source>
        <dbReference type="EMBL" id="AHH11442.1"/>
    </source>
</evidence>
<dbReference type="Pfam" id="PF00921">
    <property type="entry name" value="Lipoprotein_2"/>
    <property type="match status" value="1"/>
</dbReference>
<feature type="compositionally biased region" description="Polar residues" evidence="9">
    <location>
        <begin position="192"/>
        <end position="201"/>
    </location>
</feature>
<comment type="function">
    <text evidence="1 8">The Vlp and Vsp proteins are antigenically distinct proteins, only one vlp or vsp gene is transcriptionally active at any one time. Switching between these genes is a mechanism of host immune response evasion.</text>
</comment>
<dbReference type="HOGENOM" id="CLU_054711_0_1_12"/>
<keyword evidence="3" id="KW-0732">Signal</keyword>
<evidence type="ECO:0000256" key="2">
    <source>
        <dbReference type="ARBA" id="ARBA00004459"/>
    </source>
</evidence>
<evidence type="ECO:0000256" key="7">
    <source>
        <dbReference type="ARBA" id="ARBA00023288"/>
    </source>
</evidence>
<evidence type="ECO:0000256" key="1">
    <source>
        <dbReference type="ARBA" id="ARBA00003932"/>
    </source>
</evidence>
<keyword evidence="5 8" id="KW-0564">Palmitate</keyword>
<gene>
    <name evidence="10" type="ORF">BCO_0013504</name>
</gene>
<evidence type="ECO:0000256" key="3">
    <source>
        <dbReference type="ARBA" id="ARBA00022729"/>
    </source>
</evidence>
<name>W5SX51_9SPIR</name>
<proteinExistence type="predicted"/>
<dbReference type="Gene3D" id="1.20.120.20">
    <property type="entry name" value="Apolipoprotein"/>
    <property type="match status" value="1"/>
</dbReference>